<dbReference type="InterPro" id="IPR018647">
    <property type="entry name" value="SLFN_3-like_DNA/RNA_helicase"/>
</dbReference>
<dbReference type="EMBL" id="BLAE01000006">
    <property type="protein sequence ID" value="GES07336.1"/>
    <property type="molecule type" value="Genomic_DNA"/>
</dbReference>
<comment type="caution">
    <text evidence="2">The sequence shown here is derived from an EMBL/GenBank/DDBJ whole genome shotgun (WGS) entry which is preliminary data.</text>
</comment>
<proteinExistence type="predicted"/>
<dbReference type="CDD" id="cd00009">
    <property type="entry name" value="AAA"/>
    <property type="match status" value="1"/>
</dbReference>
<gene>
    <name evidence="2" type="ORF">Amac_009310</name>
</gene>
<dbReference type="AlphaFoldDB" id="A0A5M3WEV5"/>
<keyword evidence="2" id="KW-0547">Nucleotide-binding</keyword>
<dbReference type="Pfam" id="PF09848">
    <property type="entry name" value="SLFN-g3_helicase"/>
    <property type="match status" value="1"/>
</dbReference>
<accession>A0A5M3WEV5</accession>
<dbReference type="Gene3D" id="3.40.50.300">
    <property type="entry name" value="P-loop containing nucleotide triphosphate hydrolases"/>
    <property type="match status" value="1"/>
</dbReference>
<dbReference type="Proteomes" id="UP000331127">
    <property type="component" value="Unassembled WGS sequence"/>
</dbReference>
<name>A0A5M3WEV5_9ACTN</name>
<organism evidence="2 3">
    <name type="scientific">Acrocarpospora macrocephala</name>
    <dbReference type="NCBI Taxonomy" id="150177"/>
    <lineage>
        <taxon>Bacteria</taxon>
        <taxon>Bacillati</taxon>
        <taxon>Actinomycetota</taxon>
        <taxon>Actinomycetes</taxon>
        <taxon>Streptosporangiales</taxon>
        <taxon>Streptosporangiaceae</taxon>
        <taxon>Acrocarpospora</taxon>
    </lineage>
</organism>
<dbReference type="InterPro" id="IPR027417">
    <property type="entry name" value="P-loop_NTPase"/>
</dbReference>
<dbReference type="InterPro" id="IPR003593">
    <property type="entry name" value="AAA+_ATPase"/>
</dbReference>
<sequence length="627" mass="70122">MKVGLRMSAELLLHSPIEGTLRPLLDQVPRATKSEQSSWREGLPVLATALVEAGLGQVEMLLEYFLADGKRIDVILAGVDHHGRDTYVAVELKRWTGASLSDDEDYVLVPRLRNPEKHPLVQLKGYCDRLLAVAPPLRGDPKRLGGVAYLYNAEESRVQTLRAQVKDEHTRLFTQSTRGKFIGYLQTRFTPQPGHEAADRLLSSTERPTKPLLVHGAEILRGREHFRLSPNQQVAFDLVASAVENARRAKTRHVIVVTGGPGSGKSAIALELLAEYGYQGREAVVATGSRSFTESLRRFVAKSDDQAKHLFKYFNSFVDDHGPQHILLICDEAHRLRRTSKLHPSQKHRETGRPQIEELVDAAYVPLFLLDEHQVVRPDEIGTVAEFRNYANQNGLPFTHVHLPEQFRCGGSEVYDKWVLDLLGLPLNDSTGIPRVWPGDGDRFQVLHAETPEEMDAFLREKLRLDYSTRITAGFCWPWSPPSADNTLVHDISIDGWTRPWNVKGDQKVGSAPAQPFWAKADGGFEQVGCVYTAQGFEFDWAGVIIGPDLIARGGRLVPQRSASLDRSLTTRSVTDPQFNKLVRNIYKVLLTRALAGIVIYAVDEETRAFLGSLIKDHIRDARLVAS</sequence>
<dbReference type="SUPFAM" id="SSF52540">
    <property type="entry name" value="P-loop containing nucleoside triphosphate hydrolases"/>
    <property type="match status" value="1"/>
</dbReference>
<dbReference type="SMART" id="SM00382">
    <property type="entry name" value="AAA"/>
    <property type="match status" value="1"/>
</dbReference>
<protein>
    <submittedName>
        <fullName evidence="2">ATP-binding protein</fullName>
    </submittedName>
</protein>
<reference evidence="2 3" key="1">
    <citation type="submission" date="2019-10" db="EMBL/GenBank/DDBJ databases">
        <title>Whole genome shotgun sequence of Acrocarpospora macrocephala NBRC 16266.</title>
        <authorList>
            <person name="Ichikawa N."/>
            <person name="Kimura A."/>
            <person name="Kitahashi Y."/>
            <person name="Komaki H."/>
            <person name="Oguchi A."/>
        </authorList>
    </citation>
    <scope>NUCLEOTIDE SEQUENCE [LARGE SCALE GENOMIC DNA]</scope>
    <source>
        <strain evidence="2 3">NBRC 16266</strain>
    </source>
</reference>
<feature type="domain" description="AAA+ ATPase" evidence="1">
    <location>
        <begin position="251"/>
        <end position="380"/>
    </location>
</feature>
<keyword evidence="2" id="KW-0067">ATP-binding</keyword>
<keyword evidence="3" id="KW-1185">Reference proteome</keyword>
<dbReference type="GO" id="GO:0005524">
    <property type="term" value="F:ATP binding"/>
    <property type="evidence" value="ECO:0007669"/>
    <property type="project" value="UniProtKB-KW"/>
</dbReference>
<evidence type="ECO:0000313" key="2">
    <source>
        <dbReference type="EMBL" id="GES07336.1"/>
    </source>
</evidence>
<evidence type="ECO:0000313" key="3">
    <source>
        <dbReference type="Proteomes" id="UP000331127"/>
    </source>
</evidence>
<evidence type="ECO:0000259" key="1">
    <source>
        <dbReference type="SMART" id="SM00382"/>
    </source>
</evidence>